<feature type="transmembrane region" description="Helical" evidence="1">
    <location>
        <begin position="218"/>
        <end position="239"/>
    </location>
</feature>
<sequence>MIKTMLRPRWLLALLLALAIAAAFALLGRWQLERAIASGEVVERSTETVQPLDAALQPDGPPREAATGQLVTVDGSYLPGDETLISERLNGGELGFWVVSRFETAATASVPVSTIAVARGWAASEAEARAAIEELAAQPARQQQSVTGRFVPSEAPAVPDADSDPQTQTTVSTAALINQWTDFTDQSVYAGYIVDTDAAANLTVIDSPVPGNDASVNWLNIFYALEWAVFAGFAVFLWYRLVRDDWERQREQAAIDAAEAV</sequence>
<dbReference type="Pfam" id="PF02104">
    <property type="entry name" value="SURF1"/>
    <property type="match status" value="1"/>
</dbReference>
<comment type="subcellular location">
    <subcellularLocation>
        <location evidence="1">Cell membrane</location>
        <topology evidence="1">Multi-pass membrane protein</topology>
    </subcellularLocation>
</comment>
<keyword evidence="1" id="KW-0472">Membrane</keyword>
<dbReference type="InterPro" id="IPR002994">
    <property type="entry name" value="Surf1/Shy1"/>
</dbReference>
<accession>A0A4Y8JZ07</accession>
<reference evidence="2 3" key="1">
    <citation type="submission" date="2019-03" db="EMBL/GenBank/DDBJ databases">
        <title>Genomics of glacier-inhabiting Cryobacterium strains.</title>
        <authorList>
            <person name="Liu Q."/>
            <person name="Xin Y.-H."/>
        </authorList>
    </citation>
    <scope>NUCLEOTIDE SEQUENCE [LARGE SCALE GENOMIC DNA]</scope>
    <source>
        <strain evidence="2 3">TMT1-51</strain>
    </source>
</reference>
<comment type="caution">
    <text evidence="1">Lacks conserved residue(s) required for the propagation of feature annotation.</text>
</comment>
<dbReference type="OrthoDB" id="3266379at2"/>
<name>A0A4Y8JZ07_9MICO</name>
<dbReference type="AlphaFoldDB" id="A0A4Y8JZ07"/>
<dbReference type="Proteomes" id="UP000297472">
    <property type="component" value="Unassembled WGS sequence"/>
</dbReference>
<dbReference type="GO" id="GO:0005886">
    <property type="term" value="C:plasma membrane"/>
    <property type="evidence" value="ECO:0007669"/>
    <property type="project" value="UniProtKB-SubCell"/>
</dbReference>
<keyword evidence="1" id="KW-1133">Transmembrane helix</keyword>
<evidence type="ECO:0000256" key="1">
    <source>
        <dbReference type="RuleBase" id="RU363076"/>
    </source>
</evidence>
<keyword evidence="1" id="KW-1003">Cell membrane</keyword>
<organism evidence="2 3">
    <name type="scientific">Cryobacterium cryoconiti</name>
    <dbReference type="NCBI Taxonomy" id="1259239"/>
    <lineage>
        <taxon>Bacteria</taxon>
        <taxon>Bacillati</taxon>
        <taxon>Actinomycetota</taxon>
        <taxon>Actinomycetes</taxon>
        <taxon>Micrococcales</taxon>
        <taxon>Microbacteriaceae</taxon>
        <taxon>Cryobacterium</taxon>
    </lineage>
</organism>
<comment type="similarity">
    <text evidence="1">Belongs to the SURF1 family.</text>
</comment>
<evidence type="ECO:0000313" key="2">
    <source>
        <dbReference type="EMBL" id="TFD32603.1"/>
    </source>
</evidence>
<gene>
    <name evidence="2" type="ORF">E3T49_04415</name>
</gene>
<protein>
    <recommendedName>
        <fullName evidence="1">SURF1-like protein</fullName>
    </recommendedName>
</protein>
<evidence type="ECO:0000313" key="3">
    <source>
        <dbReference type="Proteomes" id="UP000297472"/>
    </source>
</evidence>
<dbReference type="EMBL" id="SOHA01000007">
    <property type="protein sequence ID" value="TFD32603.1"/>
    <property type="molecule type" value="Genomic_DNA"/>
</dbReference>
<keyword evidence="3" id="KW-1185">Reference proteome</keyword>
<dbReference type="PROSITE" id="PS50895">
    <property type="entry name" value="SURF1"/>
    <property type="match status" value="1"/>
</dbReference>
<keyword evidence="1" id="KW-0812">Transmembrane</keyword>
<dbReference type="RefSeq" id="WP_134423753.1">
    <property type="nucleotide sequence ID" value="NZ_SOHA01000007.1"/>
</dbReference>
<comment type="caution">
    <text evidence="2">The sequence shown here is derived from an EMBL/GenBank/DDBJ whole genome shotgun (WGS) entry which is preliminary data.</text>
</comment>
<proteinExistence type="inferred from homology"/>